<dbReference type="CDD" id="cd06445">
    <property type="entry name" value="ATase"/>
    <property type="match status" value="1"/>
</dbReference>
<evidence type="ECO:0000256" key="1">
    <source>
        <dbReference type="ARBA" id="ARBA00001286"/>
    </source>
</evidence>
<dbReference type="EMBL" id="FOHE01000001">
    <property type="protein sequence ID" value="SES67923.1"/>
    <property type="molecule type" value="Genomic_DNA"/>
</dbReference>
<keyword evidence="5 9" id="KW-0808">Transferase</keyword>
<feature type="domain" description="Methylated-DNA-[protein]-cysteine S-methyltransferase DNA binding" evidence="10">
    <location>
        <begin position="87"/>
        <end position="167"/>
    </location>
</feature>
<reference evidence="12 13" key="1">
    <citation type="submission" date="2016-10" db="EMBL/GenBank/DDBJ databases">
        <authorList>
            <person name="de Groot N.N."/>
        </authorList>
    </citation>
    <scope>NUCLEOTIDE SEQUENCE [LARGE SCALE GENOMIC DNA]</scope>
    <source>
        <strain evidence="12 13">IBRC-M 10780</strain>
    </source>
</reference>
<dbReference type="Proteomes" id="UP000198618">
    <property type="component" value="Unassembled WGS sequence"/>
</dbReference>
<protein>
    <recommendedName>
        <fullName evidence="9">Methylated-DNA--protein-cysteine methyltransferase</fullName>
        <ecNumber evidence="9">2.1.1.63</ecNumber>
    </recommendedName>
    <alternativeName>
        <fullName evidence="9">6-O-methylguanine-DNA methyltransferase</fullName>
        <shortName evidence="9">MGMT</shortName>
    </alternativeName>
    <alternativeName>
        <fullName evidence="9">O-6-methylguanine-DNA-alkyltransferase</fullName>
    </alternativeName>
</protein>
<dbReference type="Pfam" id="PF02870">
    <property type="entry name" value="Methyltransf_1N"/>
    <property type="match status" value="1"/>
</dbReference>
<dbReference type="SUPFAM" id="SSF46767">
    <property type="entry name" value="Methylated DNA-protein cysteine methyltransferase, C-terminal domain"/>
    <property type="match status" value="1"/>
</dbReference>
<keyword evidence="13" id="KW-1185">Reference proteome</keyword>
<evidence type="ECO:0000259" key="10">
    <source>
        <dbReference type="Pfam" id="PF01035"/>
    </source>
</evidence>
<gene>
    <name evidence="12" type="ORF">SAMN05216389_101381</name>
</gene>
<dbReference type="PROSITE" id="PS00374">
    <property type="entry name" value="MGMT"/>
    <property type="match status" value="1"/>
</dbReference>
<comment type="catalytic activity">
    <reaction evidence="1 9">
        <text>a 4-O-methyl-thymidine in DNA + L-cysteinyl-[protein] = a thymidine in DNA + S-methyl-L-cysteinyl-[protein]</text>
        <dbReference type="Rhea" id="RHEA:53428"/>
        <dbReference type="Rhea" id="RHEA-COMP:10131"/>
        <dbReference type="Rhea" id="RHEA-COMP:10132"/>
        <dbReference type="Rhea" id="RHEA-COMP:13555"/>
        <dbReference type="Rhea" id="RHEA-COMP:13556"/>
        <dbReference type="ChEBI" id="CHEBI:29950"/>
        <dbReference type="ChEBI" id="CHEBI:82612"/>
        <dbReference type="ChEBI" id="CHEBI:137386"/>
        <dbReference type="ChEBI" id="CHEBI:137387"/>
        <dbReference type="EC" id="2.1.1.63"/>
    </reaction>
</comment>
<dbReference type="InterPro" id="IPR036388">
    <property type="entry name" value="WH-like_DNA-bd_sf"/>
</dbReference>
<dbReference type="InterPro" id="IPR023546">
    <property type="entry name" value="MGMT"/>
</dbReference>
<proteinExistence type="inferred from homology"/>
<evidence type="ECO:0000313" key="12">
    <source>
        <dbReference type="EMBL" id="SES67923.1"/>
    </source>
</evidence>
<dbReference type="Pfam" id="PF01035">
    <property type="entry name" value="DNA_binding_1"/>
    <property type="match status" value="1"/>
</dbReference>
<dbReference type="OrthoDB" id="9802228at2"/>
<evidence type="ECO:0000256" key="5">
    <source>
        <dbReference type="ARBA" id="ARBA00022679"/>
    </source>
</evidence>
<organism evidence="12 13">
    <name type="scientific">Oceanobacillus limi</name>
    <dbReference type="NCBI Taxonomy" id="930131"/>
    <lineage>
        <taxon>Bacteria</taxon>
        <taxon>Bacillati</taxon>
        <taxon>Bacillota</taxon>
        <taxon>Bacilli</taxon>
        <taxon>Bacillales</taxon>
        <taxon>Bacillaceae</taxon>
        <taxon>Oceanobacillus</taxon>
    </lineage>
</organism>
<dbReference type="NCBIfam" id="TIGR00589">
    <property type="entry name" value="ogt"/>
    <property type="match status" value="1"/>
</dbReference>
<keyword evidence="6 9" id="KW-0227">DNA damage</keyword>
<dbReference type="InterPro" id="IPR036217">
    <property type="entry name" value="MethylDNA_cys_MeTrfase_DNAb"/>
</dbReference>
<evidence type="ECO:0000256" key="8">
    <source>
        <dbReference type="ARBA" id="ARBA00049348"/>
    </source>
</evidence>
<evidence type="ECO:0000256" key="6">
    <source>
        <dbReference type="ARBA" id="ARBA00022763"/>
    </source>
</evidence>
<evidence type="ECO:0000256" key="4">
    <source>
        <dbReference type="ARBA" id="ARBA00022603"/>
    </source>
</evidence>
<feature type="active site" description="Nucleophile; methyl group acceptor" evidence="9">
    <location>
        <position position="139"/>
    </location>
</feature>
<dbReference type="InterPro" id="IPR036631">
    <property type="entry name" value="MGMT_N_sf"/>
</dbReference>
<evidence type="ECO:0000259" key="11">
    <source>
        <dbReference type="Pfam" id="PF02870"/>
    </source>
</evidence>
<feature type="domain" description="Methylguanine DNA methyltransferase ribonuclease-like" evidence="11">
    <location>
        <begin position="3"/>
        <end position="82"/>
    </location>
</feature>
<keyword evidence="3 9" id="KW-0963">Cytoplasm</keyword>
<dbReference type="EC" id="2.1.1.63" evidence="9"/>
<evidence type="ECO:0000256" key="9">
    <source>
        <dbReference type="HAMAP-Rule" id="MF_00772"/>
    </source>
</evidence>
<keyword evidence="4 9" id="KW-0489">Methyltransferase</keyword>
<dbReference type="GO" id="GO:0032259">
    <property type="term" value="P:methylation"/>
    <property type="evidence" value="ECO:0007669"/>
    <property type="project" value="UniProtKB-KW"/>
</dbReference>
<evidence type="ECO:0000256" key="7">
    <source>
        <dbReference type="ARBA" id="ARBA00023204"/>
    </source>
</evidence>
<evidence type="ECO:0000256" key="2">
    <source>
        <dbReference type="ARBA" id="ARBA00008711"/>
    </source>
</evidence>
<dbReference type="PANTHER" id="PTHR10815">
    <property type="entry name" value="METHYLATED-DNA--PROTEIN-CYSTEINE METHYLTRANSFERASE"/>
    <property type="match status" value="1"/>
</dbReference>
<sequence>MDLYYDEVNTPIGPLLVVSDGEHILRIDYGSMEEREVDLQNWAKRYIGQVTLVKNAERVSEVQRQLQAYFSHERNEFSIPFRFHGTPFQKKVWNALYELIPFGKTVSYKEIATAIGQPKAVRAVGGAVNKNPFSVIVPCHRVVGANGKMVGYNGGLDKKEYLLNHESIIL</sequence>
<dbReference type="InterPro" id="IPR001497">
    <property type="entry name" value="MethylDNA_cys_MeTrfase_AS"/>
</dbReference>
<dbReference type="SUPFAM" id="SSF53155">
    <property type="entry name" value="Methylated DNA-protein cysteine methyltransferase domain"/>
    <property type="match status" value="1"/>
</dbReference>
<dbReference type="PANTHER" id="PTHR10815:SF13">
    <property type="entry name" value="METHYLATED-DNA--PROTEIN-CYSTEINE METHYLTRANSFERASE"/>
    <property type="match status" value="1"/>
</dbReference>
<name>A0A1H9YG65_9BACI</name>
<comment type="miscellaneous">
    <text evidence="9">This enzyme catalyzes only one turnover and therefore is not strictly catalytic. According to one definition, an enzyme is a biocatalyst that acts repeatedly and over many reaction cycles.</text>
</comment>
<accession>A0A1H9YG65</accession>
<dbReference type="GO" id="GO:0003908">
    <property type="term" value="F:methylated-DNA-[protein]-cysteine S-methyltransferase activity"/>
    <property type="evidence" value="ECO:0007669"/>
    <property type="project" value="UniProtKB-UniRule"/>
</dbReference>
<dbReference type="RefSeq" id="WP_090866237.1">
    <property type="nucleotide sequence ID" value="NZ_FOHE01000001.1"/>
</dbReference>
<dbReference type="AlphaFoldDB" id="A0A1H9YG65"/>
<evidence type="ECO:0000256" key="3">
    <source>
        <dbReference type="ARBA" id="ARBA00022490"/>
    </source>
</evidence>
<dbReference type="Gene3D" id="1.10.10.10">
    <property type="entry name" value="Winged helix-like DNA-binding domain superfamily/Winged helix DNA-binding domain"/>
    <property type="match status" value="1"/>
</dbReference>
<keyword evidence="7 9" id="KW-0234">DNA repair</keyword>
<comment type="catalytic activity">
    <reaction evidence="8 9">
        <text>a 6-O-methyl-2'-deoxyguanosine in DNA + L-cysteinyl-[protein] = S-methyl-L-cysteinyl-[protein] + a 2'-deoxyguanosine in DNA</text>
        <dbReference type="Rhea" id="RHEA:24000"/>
        <dbReference type="Rhea" id="RHEA-COMP:10131"/>
        <dbReference type="Rhea" id="RHEA-COMP:10132"/>
        <dbReference type="Rhea" id="RHEA-COMP:11367"/>
        <dbReference type="Rhea" id="RHEA-COMP:11368"/>
        <dbReference type="ChEBI" id="CHEBI:29950"/>
        <dbReference type="ChEBI" id="CHEBI:82612"/>
        <dbReference type="ChEBI" id="CHEBI:85445"/>
        <dbReference type="ChEBI" id="CHEBI:85448"/>
        <dbReference type="EC" id="2.1.1.63"/>
    </reaction>
</comment>
<comment type="similarity">
    <text evidence="2 9">Belongs to the MGMT family.</text>
</comment>
<dbReference type="GO" id="GO:0005737">
    <property type="term" value="C:cytoplasm"/>
    <property type="evidence" value="ECO:0007669"/>
    <property type="project" value="UniProtKB-SubCell"/>
</dbReference>
<dbReference type="STRING" id="930131.SAMN05216389_101381"/>
<dbReference type="InterPro" id="IPR008332">
    <property type="entry name" value="MethylG_MeTrfase_N"/>
</dbReference>
<comment type="subcellular location">
    <subcellularLocation>
        <location evidence="9">Cytoplasm</location>
    </subcellularLocation>
</comment>
<dbReference type="InterPro" id="IPR014048">
    <property type="entry name" value="MethylDNA_cys_MeTrfase_DNA-bd"/>
</dbReference>
<comment type="function">
    <text evidence="9">Involved in the cellular defense against the biological effects of O6-methylguanine (O6-MeG) and O4-methylthymine (O4-MeT) in DNA. Repairs the methylated nucleobase in DNA by stoichiometrically transferring the methyl group to a cysteine residue in the enzyme. This is a suicide reaction: the enzyme is irreversibly inactivated.</text>
</comment>
<evidence type="ECO:0000313" key="13">
    <source>
        <dbReference type="Proteomes" id="UP000198618"/>
    </source>
</evidence>
<dbReference type="GO" id="GO:0006307">
    <property type="term" value="P:DNA alkylation repair"/>
    <property type="evidence" value="ECO:0007669"/>
    <property type="project" value="UniProtKB-UniRule"/>
</dbReference>
<dbReference type="HAMAP" id="MF_00772">
    <property type="entry name" value="OGT"/>
    <property type="match status" value="1"/>
</dbReference>
<dbReference type="FunFam" id="1.10.10.10:FF:000214">
    <property type="entry name" value="Methylated-DNA--protein-cysteine methyltransferase"/>
    <property type="match status" value="1"/>
</dbReference>
<dbReference type="Gene3D" id="3.30.160.70">
    <property type="entry name" value="Methylated DNA-protein cysteine methyltransferase domain"/>
    <property type="match status" value="1"/>
</dbReference>